<dbReference type="STRING" id="1184267.A11Q_1175"/>
<dbReference type="AlphaFoldDB" id="M4VBJ0"/>
<proteinExistence type="predicted"/>
<reference evidence="1 2" key="1">
    <citation type="journal article" date="2013" name="ISME J.">
        <title>By their genes ye shall know them: genomic signatures of predatory bacteria.</title>
        <authorList>
            <person name="Pasternak Z."/>
            <person name="Pietrokovski S."/>
            <person name="Rotem O."/>
            <person name="Gophna U."/>
            <person name="Lurie-Weinberger M.N."/>
            <person name="Jurkevitch E."/>
        </authorList>
    </citation>
    <scope>NUCLEOTIDE SEQUENCE [LARGE SCALE GENOMIC DNA]</scope>
    <source>
        <strain evidence="1 2">JSS</strain>
    </source>
</reference>
<dbReference type="PATRIC" id="fig|1184267.3.peg.1189"/>
<dbReference type="HOGENOM" id="CLU_185804_0_0_7"/>
<accession>M4VBJ0</accession>
<dbReference type="Proteomes" id="UP000012040">
    <property type="component" value="Chromosome"/>
</dbReference>
<protein>
    <recommendedName>
        <fullName evidence="3">KTSC domain-containing protein</fullName>
    </recommendedName>
</protein>
<dbReference type="OrthoDB" id="7775479at2"/>
<organism evidence="1 2">
    <name type="scientific">Pseudobdellovibrio exovorus JSS</name>
    <dbReference type="NCBI Taxonomy" id="1184267"/>
    <lineage>
        <taxon>Bacteria</taxon>
        <taxon>Pseudomonadati</taxon>
        <taxon>Bdellovibrionota</taxon>
        <taxon>Bdellovibrionia</taxon>
        <taxon>Bdellovibrionales</taxon>
        <taxon>Pseudobdellovibrionaceae</taxon>
        <taxon>Pseudobdellovibrio</taxon>
    </lineage>
</organism>
<sequence>MELYRNTGGDSGIVGYEIGTDSIVVKFRDGAVYLYDYTHTGVADVEHMKQLALSGSGLNSFISRAVRKRFARKIR</sequence>
<dbReference type="RefSeq" id="WP_015469881.1">
    <property type="nucleotide sequence ID" value="NC_020813.1"/>
</dbReference>
<dbReference type="KEGG" id="bex:A11Q_1175"/>
<evidence type="ECO:0000313" key="2">
    <source>
        <dbReference type="Proteomes" id="UP000012040"/>
    </source>
</evidence>
<name>M4VBJ0_9BACT</name>
<dbReference type="EMBL" id="CP003537">
    <property type="protein sequence ID" value="AGH95391.1"/>
    <property type="molecule type" value="Genomic_DNA"/>
</dbReference>
<dbReference type="eggNOG" id="ENOG5033E1U">
    <property type="taxonomic scope" value="Bacteria"/>
</dbReference>
<keyword evidence="2" id="KW-1185">Reference proteome</keyword>
<evidence type="ECO:0008006" key="3">
    <source>
        <dbReference type="Google" id="ProtNLM"/>
    </source>
</evidence>
<gene>
    <name evidence="1" type="ORF">A11Q_1175</name>
</gene>
<evidence type="ECO:0000313" key="1">
    <source>
        <dbReference type="EMBL" id="AGH95391.1"/>
    </source>
</evidence>